<proteinExistence type="predicted"/>
<accession>A0ABN9ZR49</accession>
<reference evidence="2" key="1">
    <citation type="submission" date="2023-12" db="EMBL/GenBank/DDBJ databases">
        <authorList>
            <person name="Brown T."/>
        </authorList>
    </citation>
    <scope>NUCLEOTIDE SEQUENCE</scope>
</reference>
<evidence type="ECO:0000313" key="2">
    <source>
        <dbReference type="EMBL" id="CAK6440750.1"/>
    </source>
</evidence>
<protein>
    <submittedName>
        <fullName evidence="2">Uncharacterized protein</fullName>
    </submittedName>
</protein>
<evidence type="ECO:0000256" key="1">
    <source>
        <dbReference type="SAM" id="MobiDB-lite"/>
    </source>
</evidence>
<name>A0ABN9ZR49_PIPNA</name>
<feature type="region of interest" description="Disordered" evidence="1">
    <location>
        <begin position="26"/>
        <end position="80"/>
    </location>
</feature>
<gene>
    <name evidence="2" type="ORF">MPIPNATIZW_LOCUS9056</name>
</gene>
<organism evidence="2 3">
    <name type="scientific">Pipistrellus nathusii</name>
    <name type="common">Nathusius' pipistrelle</name>
    <dbReference type="NCBI Taxonomy" id="59473"/>
    <lineage>
        <taxon>Eukaryota</taxon>
        <taxon>Metazoa</taxon>
        <taxon>Chordata</taxon>
        <taxon>Craniata</taxon>
        <taxon>Vertebrata</taxon>
        <taxon>Euteleostomi</taxon>
        <taxon>Mammalia</taxon>
        <taxon>Eutheria</taxon>
        <taxon>Laurasiatheria</taxon>
        <taxon>Chiroptera</taxon>
        <taxon>Yangochiroptera</taxon>
        <taxon>Vespertilionidae</taxon>
        <taxon>Pipistrellus</taxon>
    </lineage>
</organism>
<keyword evidence="3" id="KW-1185">Reference proteome</keyword>
<dbReference type="Proteomes" id="UP001314169">
    <property type="component" value="Chromosome 2"/>
</dbReference>
<sequence>MRVGIPGECLVMLICTAGPCWERSRGQEARRVGQAQRMSGQENLLDKMAECRPSPETTEPGGTFRRSNEGLGGNVRRTDSSPGISGSGWLFGQPLFLLNSWGLLGSKSPLPTEDLFRLPYPTEDQEV</sequence>
<evidence type="ECO:0000313" key="3">
    <source>
        <dbReference type="Proteomes" id="UP001314169"/>
    </source>
</evidence>
<dbReference type="EMBL" id="OY882859">
    <property type="protein sequence ID" value="CAK6440750.1"/>
    <property type="molecule type" value="Genomic_DNA"/>
</dbReference>